<dbReference type="RefSeq" id="WP_167575314.1">
    <property type="nucleotide sequence ID" value="NZ_CP050321.1"/>
</dbReference>
<protein>
    <submittedName>
        <fullName evidence="2">Uncharacterized protein</fullName>
    </submittedName>
</protein>
<evidence type="ECO:0000256" key="1">
    <source>
        <dbReference type="SAM" id="Phobius"/>
    </source>
</evidence>
<dbReference type="Proteomes" id="UP000503580">
    <property type="component" value="Chromosome"/>
</dbReference>
<accession>A0A6G9RJR7</accession>
<organism evidence="2 3">
    <name type="scientific">Kluyvera genomosp. 3</name>
    <dbReference type="NCBI Taxonomy" id="2774055"/>
    <lineage>
        <taxon>Bacteria</taxon>
        <taxon>Pseudomonadati</taxon>
        <taxon>Pseudomonadota</taxon>
        <taxon>Gammaproteobacteria</taxon>
        <taxon>Enterobacterales</taxon>
        <taxon>Enterobacteriaceae</taxon>
        <taxon>Kluyvera</taxon>
    </lineage>
</organism>
<keyword evidence="1" id="KW-0812">Transmembrane</keyword>
<dbReference type="KEGG" id="kgn:GY169_06840"/>
<keyword evidence="1" id="KW-0472">Membrane</keyword>
<keyword evidence="1" id="KW-1133">Transmembrane helix</keyword>
<name>A0A6G9RJR7_9ENTR</name>
<evidence type="ECO:0000313" key="2">
    <source>
        <dbReference type="EMBL" id="QIR26543.1"/>
    </source>
</evidence>
<gene>
    <name evidence="2" type="ORF">GY169_06840</name>
</gene>
<reference evidence="2 3" key="1">
    <citation type="submission" date="2020-02" db="EMBL/GenBank/DDBJ databases">
        <title>Whole genome PO2S7.</title>
        <authorList>
            <person name="Singha K.M."/>
        </authorList>
    </citation>
    <scope>NUCLEOTIDE SEQUENCE [LARGE SCALE GENOMIC DNA]</scope>
    <source>
        <strain evidence="2 3">PO2S7</strain>
    </source>
</reference>
<proteinExistence type="predicted"/>
<dbReference type="AlphaFoldDB" id="A0A6G9RJR7"/>
<feature type="transmembrane region" description="Helical" evidence="1">
    <location>
        <begin position="45"/>
        <end position="66"/>
    </location>
</feature>
<feature type="transmembrane region" description="Helical" evidence="1">
    <location>
        <begin position="21"/>
        <end position="39"/>
    </location>
</feature>
<dbReference type="EMBL" id="CP050321">
    <property type="protein sequence ID" value="QIR26543.1"/>
    <property type="molecule type" value="Genomic_DNA"/>
</dbReference>
<keyword evidence="3" id="KW-1185">Reference proteome</keyword>
<sequence length="378" mass="41688">MRPAPAYPPYRTPRIPDSKRWLSACALLVLLCGGGMALLPSADQGASRIMGGILGAMALTGGLWLIRQLYFRLSVHNAQLYEQLIEQQQQIWWKQHQHVFALSEWALLGPAGADISQWVRLLKREHRLPEVKNEANGKALRISRTLVDPADEREAQLAKMLVLQWQAQRADNVLPPIVRCYWQGSFSAWRVFRSQMGVTFPDAVLPDEANVWRGEETLSALASASRTLSSDEAILVAGCHSALASFNAVLPAGESAALWLVSQKGPVSLTRGEFYDSAGDEALTAVCERAQQQSELEDPPDYCLLFSQPELPALAQCGWNVTHHIQDLNWGNPGDMEMLTVLTLAAICASHHQEPCGWIAKDLQHTLALGIVKPYGQG</sequence>
<evidence type="ECO:0000313" key="3">
    <source>
        <dbReference type="Proteomes" id="UP000503580"/>
    </source>
</evidence>